<accession>A0A8J3QHT4</accession>
<comment type="caution">
    <text evidence="1">The sequence shown here is derived from an EMBL/GenBank/DDBJ whole genome shotgun (WGS) entry which is preliminary data.</text>
</comment>
<name>A0A8J3QHT4_9ACTN</name>
<reference evidence="1" key="1">
    <citation type="submission" date="2021-01" db="EMBL/GenBank/DDBJ databases">
        <title>Whole genome shotgun sequence of Rhizocola hellebori NBRC 109834.</title>
        <authorList>
            <person name="Komaki H."/>
            <person name="Tamura T."/>
        </authorList>
    </citation>
    <scope>NUCLEOTIDE SEQUENCE</scope>
    <source>
        <strain evidence="1">NBRC 109834</strain>
    </source>
</reference>
<gene>
    <name evidence="1" type="ORF">Rhe02_83590</name>
</gene>
<dbReference type="AlphaFoldDB" id="A0A8J3QHT4"/>
<evidence type="ECO:0000313" key="2">
    <source>
        <dbReference type="Proteomes" id="UP000612899"/>
    </source>
</evidence>
<keyword evidence="2" id="KW-1185">Reference proteome</keyword>
<dbReference type="RefSeq" id="WP_203914010.1">
    <property type="nucleotide sequence ID" value="NZ_BONY01000090.1"/>
</dbReference>
<proteinExistence type="predicted"/>
<organism evidence="1 2">
    <name type="scientific">Rhizocola hellebori</name>
    <dbReference type="NCBI Taxonomy" id="1392758"/>
    <lineage>
        <taxon>Bacteria</taxon>
        <taxon>Bacillati</taxon>
        <taxon>Actinomycetota</taxon>
        <taxon>Actinomycetes</taxon>
        <taxon>Micromonosporales</taxon>
        <taxon>Micromonosporaceae</taxon>
        <taxon>Rhizocola</taxon>
    </lineage>
</organism>
<evidence type="ECO:0000313" key="1">
    <source>
        <dbReference type="EMBL" id="GIH10292.1"/>
    </source>
</evidence>
<sequence length="75" mass="8667">MTSTNTRRLQPVPPTWRVTNWEISEDGRWKIAAVSDHDNGDWQSALAVARTWFAASVTDIEAHKRRIRIDPLNPR</sequence>
<dbReference type="Proteomes" id="UP000612899">
    <property type="component" value="Unassembled WGS sequence"/>
</dbReference>
<protein>
    <submittedName>
        <fullName evidence="1">Uncharacterized protein</fullName>
    </submittedName>
</protein>
<dbReference type="EMBL" id="BONY01000090">
    <property type="protein sequence ID" value="GIH10292.1"/>
    <property type="molecule type" value="Genomic_DNA"/>
</dbReference>